<evidence type="ECO:0000256" key="3">
    <source>
        <dbReference type="ARBA" id="ARBA00022771"/>
    </source>
</evidence>
<dbReference type="PROSITE" id="PS50089">
    <property type="entry name" value="ZF_RING_2"/>
    <property type="match status" value="1"/>
</dbReference>
<dbReference type="CDD" id="cd17679">
    <property type="entry name" value="RUN_PLEKHM1"/>
    <property type="match status" value="1"/>
</dbReference>
<dbReference type="Pfam" id="PF13901">
    <property type="entry name" value="RH_dom"/>
    <property type="match status" value="1"/>
</dbReference>
<gene>
    <name evidence="10" type="ORF">AFUS01_LOCUS28456</name>
</gene>
<feature type="region of interest" description="Disordered" evidence="6">
    <location>
        <begin position="257"/>
        <end position="302"/>
    </location>
</feature>
<dbReference type="InterPro" id="IPR002219">
    <property type="entry name" value="PKC_DAG/PE"/>
</dbReference>
<evidence type="ECO:0000259" key="9">
    <source>
        <dbReference type="PROSITE" id="PS50826"/>
    </source>
</evidence>
<evidence type="ECO:0000256" key="4">
    <source>
        <dbReference type="ARBA" id="ARBA00022833"/>
    </source>
</evidence>
<keyword evidence="11" id="KW-1185">Reference proteome</keyword>
<reference evidence="10" key="1">
    <citation type="submission" date="2021-06" db="EMBL/GenBank/DDBJ databases">
        <authorList>
            <person name="Hodson N. C."/>
            <person name="Mongue J. A."/>
            <person name="Jaron S. K."/>
        </authorList>
    </citation>
    <scope>NUCLEOTIDE SEQUENCE</scope>
</reference>
<dbReference type="InterPro" id="IPR051366">
    <property type="entry name" value="DEF8"/>
</dbReference>
<keyword evidence="4" id="KW-0862">Zinc</keyword>
<name>A0A8J2PL83_9HEXA</name>
<feature type="compositionally biased region" description="Low complexity" evidence="6">
    <location>
        <begin position="257"/>
        <end position="272"/>
    </location>
</feature>
<sequence>MLRRVLDRESVVKSNLIKRLVDCVKELQFKHAADKGAALVNDEATNLLCWILEAVFIHGLKNPFLKSMSSVFHTRENNIPEPSFWEFVLIFCHQEVIVQINTFSYISTDVGRCRAWLRLALNDGLLISYLQMMLKDKSTLKDYFKPTAFLRDSEMCDMLKNYLYGIESYDFQLACNSSLLNAWNSGPLSLVGLWTVSTTNENVSQGIDVAENMDSRDLQVIPGLQSGRSSSRPKDLPYVTRPPLLEEEEALRVILASKPSGSGHSSRRSSLSTPPIESFLSSGSTNTLESSSRVNNPASRDASLTRLPNKAIVSSIVPVSEAKKEEPPVEKLYVAETEIESDVIPVAVEVLPSAETVFDVLETSVSPAIKISSSNSISENVSICNKSNTYVEEPEPESYMDLLKTYNQYHPVGTPITDSYMEDVFPQSSTPQRHEENRIRTPSSPIENLGFELLTTLSNSEHFSEMLPHIHAYLQKIPNEVGLDCQNYRCKNCDRPIGMIYGPAKVCALSGNYFCQECHISEESVIPARILLNWDFGRYSVSKQGKLFIQDILDRPLFHLNEINSKIYSEVDECREVETLRAKLQSIALYLRTCKEPVMSEIIKEISPKEHLYEDIHLYSLGDLLNIPNRSLATTLSKLVYRGVSHVLTCDICRQKGFVCEVCKDPKVIFPFDFEHNYKCLSCGAVYHSKCMNSRLPCPRCQRWWKSEGEEAEN</sequence>
<dbReference type="InterPro" id="IPR004012">
    <property type="entry name" value="Run_dom"/>
</dbReference>
<dbReference type="GO" id="GO:0008270">
    <property type="term" value="F:zinc ion binding"/>
    <property type="evidence" value="ECO:0007669"/>
    <property type="project" value="UniProtKB-KW"/>
</dbReference>
<dbReference type="InterPro" id="IPR025258">
    <property type="entry name" value="RH_dom"/>
</dbReference>
<dbReference type="SMART" id="SM01175">
    <property type="entry name" value="DUF4206"/>
    <property type="match status" value="1"/>
</dbReference>
<feature type="domain" description="RING-type" evidence="8">
    <location>
        <begin position="660"/>
        <end position="702"/>
    </location>
</feature>
<evidence type="ECO:0000256" key="1">
    <source>
        <dbReference type="ARBA" id="ARBA00022723"/>
    </source>
</evidence>
<evidence type="ECO:0000259" key="7">
    <source>
        <dbReference type="PROSITE" id="PS50081"/>
    </source>
</evidence>
<dbReference type="CDD" id="cd00029">
    <property type="entry name" value="C1"/>
    <property type="match status" value="1"/>
</dbReference>
<evidence type="ECO:0000259" key="8">
    <source>
        <dbReference type="PROSITE" id="PS50089"/>
    </source>
</evidence>
<dbReference type="InterPro" id="IPR047326">
    <property type="entry name" value="RUN_PLEKHM1"/>
</dbReference>
<dbReference type="InterPro" id="IPR001841">
    <property type="entry name" value="Znf_RING"/>
</dbReference>
<dbReference type="PANTHER" id="PTHR12326">
    <property type="entry name" value="PLECKSTRIN HOMOLOGY DOMAIN CONTAINING PROTEIN"/>
    <property type="match status" value="1"/>
</dbReference>
<evidence type="ECO:0000256" key="5">
    <source>
        <dbReference type="PROSITE-ProRule" id="PRU00175"/>
    </source>
</evidence>
<proteinExistence type="predicted"/>
<evidence type="ECO:0008006" key="12">
    <source>
        <dbReference type="Google" id="ProtNLM"/>
    </source>
</evidence>
<dbReference type="EMBL" id="CAJVCH010407056">
    <property type="protein sequence ID" value="CAG7817919.1"/>
    <property type="molecule type" value="Genomic_DNA"/>
</dbReference>
<dbReference type="OrthoDB" id="62364at2759"/>
<dbReference type="Pfam" id="PF02759">
    <property type="entry name" value="RUN"/>
    <property type="match status" value="1"/>
</dbReference>
<dbReference type="Proteomes" id="UP000708208">
    <property type="component" value="Unassembled WGS sequence"/>
</dbReference>
<dbReference type="AlphaFoldDB" id="A0A8J2PL83"/>
<dbReference type="PANTHER" id="PTHR12326:SF12">
    <property type="entry name" value="PLECKSTRIN HOMOLOGY AND RUN DOMAIN CONTAINING M1"/>
    <property type="match status" value="1"/>
</dbReference>
<keyword evidence="1" id="KW-0479">Metal-binding</keyword>
<feature type="compositionally biased region" description="Low complexity" evidence="6">
    <location>
        <begin position="280"/>
        <end position="292"/>
    </location>
</feature>
<evidence type="ECO:0000256" key="6">
    <source>
        <dbReference type="SAM" id="MobiDB-lite"/>
    </source>
</evidence>
<evidence type="ECO:0000256" key="2">
    <source>
        <dbReference type="ARBA" id="ARBA00022737"/>
    </source>
</evidence>
<dbReference type="SMART" id="SM00593">
    <property type="entry name" value="RUN"/>
    <property type="match status" value="1"/>
</dbReference>
<keyword evidence="2" id="KW-0677">Repeat</keyword>
<organism evidence="10 11">
    <name type="scientific">Allacma fusca</name>
    <dbReference type="NCBI Taxonomy" id="39272"/>
    <lineage>
        <taxon>Eukaryota</taxon>
        <taxon>Metazoa</taxon>
        <taxon>Ecdysozoa</taxon>
        <taxon>Arthropoda</taxon>
        <taxon>Hexapoda</taxon>
        <taxon>Collembola</taxon>
        <taxon>Symphypleona</taxon>
        <taxon>Sminthuridae</taxon>
        <taxon>Allacma</taxon>
    </lineage>
</organism>
<feature type="domain" description="Phorbol-ester/DAG-type" evidence="7">
    <location>
        <begin position="645"/>
        <end position="698"/>
    </location>
</feature>
<dbReference type="PROSITE" id="PS50081">
    <property type="entry name" value="ZF_DAG_PE_2"/>
    <property type="match status" value="1"/>
</dbReference>
<protein>
    <recommendedName>
        <fullName evidence="12">Pleckstrin homology domain-containing family M member 3</fullName>
    </recommendedName>
</protein>
<accession>A0A8J2PL83</accession>
<evidence type="ECO:0000313" key="11">
    <source>
        <dbReference type="Proteomes" id="UP000708208"/>
    </source>
</evidence>
<feature type="domain" description="RUN" evidence="9">
    <location>
        <begin position="39"/>
        <end position="178"/>
    </location>
</feature>
<dbReference type="PROSITE" id="PS50826">
    <property type="entry name" value="RUN"/>
    <property type="match status" value="1"/>
</dbReference>
<comment type="caution">
    <text evidence="10">The sequence shown here is derived from an EMBL/GenBank/DDBJ whole genome shotgun (WGS) entry which is preliminary data.</text>
</comment>
<evidence type="ECO:0000313" key="10">
    <source>
        <dbReference type="EMBL" id="CAG7817919.1"/>
    </source>
</evidence>
<keyword evidence="3 5" id="KW-0863">Zinc-finger</keyword>